<keyword evidence="4" id="KW-0732">Signal</keyword>
<dbReference type="SUPFAM" id="SSF50985">
    <property type="entry name" value="RCC1/BLIP-II"/>
    <property type="match status" value="1"/>
</dbReference>
<evidence type="ECO:0000256" key="11">
    <source>
        <dbReference type="ARBA" id="ARBA00048679"/>
    </source>
</evidence>
<evidence type="ECO:0000313" key="13">
    <source>
        <dbReference type="Proteomes" id="UP001217838"/>
    </source>
</evidence>
<gene>
    <name evidence="12" type="ORF">POL58_32615</name>
</gene>
<evidence type="ECO:0000256" key="1">
    <source>
        <dbReference type="ARBA" id="ARBA00004479"/>
    </source>
</evidence>
<evidence type="ECO:0000313" key="12">
    <source>
        <dbReference type="EMBL" id="MDC0672539.1"/>
    </source>
</evidence>
<comment type="catalytic activity">
    <reaction evidence="10">
        <text>L-threonyl-[protein] + ATP = O-phospho-L-threonyl-[protein] + ADP + H(+)</text>
        <dbReference type="Rhea" id="RHEA:46608"/>
        <dbReference type="Rhea" id="RHEA-COMP:11060"/>
        <dbReference type="Rhea" id="RHEA-COMP:11605"/>
        <dbReference type="ChEBI" id="CHEBI:15378"/>
        <dbReference type="ChEBI" id="CHEBI:30013"/>
        <dbReference type="ChEBI" id="CHEBI:30616"/>
        <dbReference type="ChEBI" id="CHEBI:61977"/>
        <dbReference type="ChEBI" id="CHEBI:456216"/>
        <dbReference type="EC" id="2.7.11.1"/>
    </reaction>
</comment>
<proteinExistence type="predicted"/>
<organism evidence="12 13">
    <name type="scientific">Nannocystis radixulma</name>
    <dbReference type="NCBI Taxonomy" id="2995305"/>
    <lineage>
        <taxon>Bacteria</taxon>
        <taxon>Pseudomonadati</taxon>
        <taxon>Myxococcota</taxon>
        <taxon>Polyangia</taxon>
        <taxon>Nannocystales</taxon>
        <taxon>Nannocystaceae</taxon>
        <taxon>Nannocystis</taxon>
    </lineage>
</organism>
<comment type="caution">
    <text evidence="12">The sequence shown here is derived from an EMBL/GenBank/DDBJ whole genome shotgun (WGS) entry which is preliminary data.</text>
</comment>
<evidence type="ECO:0000256" key="5">
    <source>
        <dbReference type="ARBA" id="ARBA00022989"/>
    </source>
</evidence>
<sequence>MRLEAPRRIVGPRRGLLVYALGVGCGDDPVAGKDPALEDFEVVDITTGFAHSCALARDGRTWCWGRNREGRTHAEEPVRAIEAGSHHTCGLTDDGRAVCWGRLDGLPPAEQRFVELCGGEAFGCGRTEAGVVHCWGPGDPEPPPAEPFTVPMQSLECGAGGICGLDRGGELVCWHNDHSSAVAPTLVPVVSFDLLHHACGLTEQREVVCWGADDDRPDLQAPPGQFTAVAIGLRYSCALTIGGEVRCWGEDAWSNLDSPPGRFTRISAGATHACALREDGRVLCWGQALDCIWNGEPMRDCSTIPTAFGEIYATSHSPAPPP</sequence>
<keyword evidence="7" id="KW-1015">Disulfide bond</keyword>
<dbReference type="RefSeq" id="WP_272004365.1">
    <property type="nucleotide sequence ID" value="NZ_JAQNDN010000019.1"/>
</dbReference>
<comment type="catalytic activity">
    <reaction evidence="11">
        <text>L-seryl-[protein] + ATP = O-phospho-L-seryl-[protein] + ADP + H(+)</text>
        <dbReference type="Rhea" id="RHEA:17989"/>
        <dbReference type="Rhea" id="RHEA-COMP:9863"/>
        <dbReference type="Rhea" id="RHEA-COMP:11604"/>
        <dbReference type="ChEBI" id="CHEBI:15378"/>
        <dbReference type="ChEBI" id="CHEBI:29999"/>
        <dbReference type="ChEBI" id="CHEBI:30616"/>
        <dbReference type="ChEBI" id="CHEBI:83421"/>
        <dbReference type="ChEBI" id="CHEBI:456216"/>
        <dbReference type="EC" id="2.7.11.1"/>
    </reaction>
</comment>
<dbReference type="PROSITE" id="PS51257">
    <property type="entry name" value="PROKAR_LIPOPROTEIN"/>
    <property type="match status" value="1"/>
</dbReference>
<evidence type="ECO:0000256" key="10">
    <source>
        <dbReference type="ARBA" id="ARBA00047899"/>
    </source>
</evidence>
<accession>A0ABT5BG71</accession>
<keyword evidence="13" id="KW-1185">Reference proteome</keyword>
<dbReference type="Proteomes" id="UP001217838">
    <property type="component" value="Unassembled WGS sequence"/>
</dbReference>
<comment type="subcellular location">
    <subcellularLocation>
        <location evidence="1">Membrane</location>
        <topology evidence="1">Single-pass type I membrane protein</topology>
    </subcellularLocation>
</comment>
<dbReference type="EMBL" id="JAQNDN010000019">
    <property type="protein sequence ID" value="MDC0672539.1"/>
    <property type="molecule type" value="Genomic_DNA"/>
</dbReference>
<reference evidence="12 13" key="1">
    <citation type="submission" date="2022-11" db="EMBL/GenBank/DDBJ databases">
        <title>Minimal conservation of predation-associated metabolite biosynthetic gene clusters underscores biosynthetic potential of Myxococcota including descriptions for ten novel species: Archangium lansinium sp. nov., Myxococcus landrumus sp. nov., Nannocystis bai.</title>
        <authorList>
            <person name="Ahearne A."/>
            <person name="Stevens C."/>
            <person name="Dowd S."/>
        </authorList>
    </citation>
    <scope>NUCLEOTIDE SEQUENCE [LARGE SCALE GENOMIC DNA]</scope>
    <source>
        <strain evidence="12 13">NCELM</strain>
    </source>
</reference>
<evidence type="ECO:0000256" key="2">
    <source>
        <dbReference type="ARBA" id="ARBA00012513"/>
    </source>
</evidence>
<evidence type="ECO:0000256" key="3">
    <source>
        <dbReference type="ARBA" id="ARBA00022692"/>
    </source>
</evidence>
<dbReference type="InterPro" id="IPR009091">
    <property type="entry name" value="RCC1/BLIP-II"/>
</dbReference>
<evidence type="ECO:0000256" key="7">
    <source>
        <dbReference type="ARBA" id="ARBA00023157"/>
    </source>
</evidence>
<keyword evidence="8" id="KW-0675">Receptor</keyword>
<evidence type="ECO:0000256" key="4">
    <source>
        <dbReference type="ARBA" id="ARBA00022729"/>
    </source>
</evidence>
<protein>
    <recommendedName>
        <fullName evidence="2">non-specific serine/threonine protein kinase</fullName>
        <ecNumber evidence="2">2.7.11.1</ecNumber>
    </recommendedName>
</protein>
<keyword evidence="9" id="KW-0325">Glycoprotein</keyword>
<dbReference type="PANTHER" id="PTHR47460:SF1">
    <property type="entry name" value="SERINE_THREONINE-PROTEIN KINASE-LIKE PROTEIN ACR4"/>
    <property type="match status" value="1"/>
</dbReference>
<evidence type="ECO:0000256" key="6">
    <source>
        <dbReference type="ARBA" id="ARBA00023136"/>
    </source>
</evidence>
<evidence type="ECO:0000256" key="8">
    <source>
        <dbReference type="ARBA" id="ARBA00023170"/>
    </source>
</evidence>
<name>A0ABT5BG71_9BACT</name>
<dbReference type="EC" id="2.7.11.1" evidence="2"/>
<keyword evidence="3" id="KW-0812">Transmembrane</keyword>
<dbReference type="Pfam" id="PF13540">
    <property type="entry name" value="RCC1_2"/>
    <property type="match status" value="4"/>
</dbReference>
<evidence type="ECO:0000256" key="9">
    <source>
        <dbReference type="ARBA" id="ARBA00023180"/>
    </source>
</evidence>
<dbReference type="PANTHER" id="PTHR47460">
    <property type="entry name" value="SERINE/THREONINE-PROTEIN KINASE-LIKE PROTEIN ACR4"/>
    <property type="match status" value="1"/>
</dbReference>
<keyword evidence="6" id="KW-0472">Membrane</keyword>
<dbReference type="Gene3D" id="2.130.10.30">
    <property type="entry name" value="Regulator of chromosome condensation 1/beta-lactamase-inhibitor protein II"/>
    <property type="match status" value="2"/>
</dbReference>
<keyword evidence="5" id="KW-1133">Transmembrane helix</keyword>